<evidence type="ECO:0000313" key="2">
    <source>
        <dbReference type="Proteomes" id="UP000187209"/>
    </source>
</evidence>
<accession>A0A1R2CHK5</accession>
<gene>
    <name evidence="1" type="ORF">SteCoe_9602</name>
</gene>
<keyword evidence="2" id="KW-1185">Reference proteome</keyword>
<dbReference type="EMBL" id="MPUH01000150">
    <property type="protein sequence ID" value="OMJ88473.1"/>
    <property type="molecule type" value="Genomic_DNA"/>
</dbReference>
<proteinExistence type="predicted"/>
<protein>
    <submittedName>
        <fullName evidence="1">Uncharacterized protein</fullName>
    </submittedName>
</protein>
<comment type="caution">
    <text evidence="1">The sequence shown here is derived from an EMBL/GenBank/DDBJ whole genome shotgun (WGS) entry which is preliminary data.</text>
</comment>
<reference evidence="1 2" key="1">
    <citation type="submission" date="2016-11" db="EMBL/GenBank/DDBJ databases">
        <title>The macronuclear genome of Stentor coeruleus: a giant cell with tiny introns.</title>
        <authorList>
            <person name="Slabodnick M."/>
            <person name="Ruby J.G."/>
            <person name="Reiff S.B."/>
            <person name="Swart E.C."/>
            <person name="Gosai S."/>
            <person name="Prabakaran S."/>
            <person name="Witkowska E."/>
            <person name="Larue G.E."/>
            <person name="Fisher S."/>
            <person name="Freeman R.M."/>
            <person name="Gunawardena J."/>
            <person name="Chu W."/>
            <person name="Stover N.A."/>
            <person name="Gregory B.D."/>
            <person name="Nowacki M."/>
            <person name="Derisi J."/>
            <person name="Roy S.W."/>
            <person name="Marshall W.F."/>
            <person name="Sood P."/>
        </authorList>
    </citation>
    <scope>NUCLEOTIDE SEQUENCE [LARGE SCALE GENOMIC DNA]</scope>
    <source>
        <strain evidence="1">WM001</strain>
    </source>
</reference>
<evidence type="ECO:0000313" key="1">
    <source>
        <dbReference type="EMBL" id="OMJ88473.1"/>
    </source>
</evidence>
<name>A0A1R2CHK5_9CILI</name>
<sequence>MTLSPTHAIRSYSPAFSLPKTHTELMETYRSWATFPSKQRNKTYKADAAGLIISWMKRILKKKLWRWRLNSNKHYERRIVFNMRKSKGPSFIDRQVYIQSEREKNYINRRIRSNNKQRIYPYTQRSGLVKQDPLFKSQIFRKSALTGSKLKLKCESAQKLAHVLNFSVNFRYMDFFVTLLKLSKIYWIGKKLSILFLFILKRNIEYFFICLKTKNPTISTFPNKTVTNKPEKSITFETSMNFSPKSKLSDNSRPINFSFSQKKEGLYSIGSESSVIEFENGKMRKNTQRSEIFDTIENSYDSKSRISKSSRDESSRLRSSILNGSFKRNIEVREKLIRLLRIANGLKKYIKSRKFKQWHTKINSIKLIRISLRNFAKILTHIALSSKYPRLLLAFKSLSKHSSHIKSLSILKSIQKSYISNHIIHLIKYSNQFSTLTTLFSISSSLYSNSLKSSFSAIKQHTKRLKSNKKAKILQTNSIRILVYLLKTYVSLNKSLGFESIYSYSRSKQKAYLQKVSSKMIFISNFLNNKKIFLQHDAFKIIKKYSVWTYYLSINIPIAENHRKKHLITKTYKQWAGLGERNRKLCRAFEMLGIFVASQKVEYFTLINLPYKISYYKTGRYEVLYNLVRKYYWKHQNLTAKAFKMWKLSKVLGIKIVKVVAILKKNLFMTMWNSWQDILLHFDNS</sequence>
<dbReference type="AlphaFoldDB" id="A0A1R2CHK5"/>
<organism evidence="1 2">
    <name type="scientific">Stentor coeruleus</name>
    <dbReference type="NCBI Taxonomy" id="5963"/>
    <lineage>
        <taxon>Eukaryota</taxon>
        <taxon>Sar</taxon>
        <taxon>Alveolata</taxon>
        <taxon>Ciliophora</taxon>
        <taxon>Postciliodesmatophora</taxon>
        <taxon>Heterotrichea</taxon>
        <taxon>Heterotrichida</taxon>
        <taxon>Stentoridae</taxon>
        <taxon>Stentor</taxon>
    </lineage>
</organism>
<dbReference type="Proteomes" id="UP000187209">
    <property type="component" value="Unassembled WGS sequence"/>
</dbReference>